<reference evidence="7 8" key="1">
    <citation type="submission" date="2019-05" db="EMBL/GenBank/DDBJ databases">
        <title>Panacibacter sp. strain 17mud1-8 Genome sequencing and assembly.</title>
        <authorList>
            <person name="Chhetri G."/>
        </authorList>
    </citation>
    <scope>NUCLEOTIDE SEQUENCE [LARGE SCALE GENOMIC DNA]</scope>
    <source>
        <strain evidence="7 8">17mud1-8</strain>
    </source>
</reference>
<evidence type="ECO:0000313" key="8">
    <source>
        <dbReference type="Proteomes" id="UP000305848"/>
    </source>
</evidence>
<keyword evidence="3 6" id="KW-0812">Transmembrane</keyword>
<dbReference type="InterPro" id="IPR006696">
    <property type="entry name" value="DUF423"/>
</dbReference>
<evidence type="ECO:0000256" key="5">
    <source>
        <dbReference type="ARBA" id="ARBA00023136"/>
    </source>
</evidence>
<comment type="similarity">
    <text evidence="2">Belongs to the UPF0382 family.</text>
</comment>
<dbReference type="AlphaFoldDB" id="A0A4U3L2H4"/>
<evidence type="ECO:0000256" key="6">
    <source>
        <dbReference type="SAM" id="Phobius"/>
    </source>
</evidence>
<keyword evidence="5 6" id="KW-0472">Membrane</keyword>
<protein>
    <submittedName>
        <fullName evidence="7">DUF423 domain-containing protein</fullName>
    </submittedName>
</protein>
<keyword evidence="4 6" id="KW-1133">Transmembrane helix</keyword>
<feature type="transmembrane region" description="Helical" evidence="6">
    <location>
        <begin position="106"/>
        <end position="125"/>
    </location>
</feature>
<comment type="caution">
    <text evidence="7">The sequence shown here is derived from an EMBL/GenBank/DDBJ whole genome shotgun (WGS) entry which is preliminary data.</text>
</comment>
<dbReference type="GO" id="GO:0005886">
    <property type="term" value="C:plasma membrane"/>
    <property type="evidence" value="ECO:0007669"/>
    <property type="project" value="TreeGrafter"/>
</dbReference>
<dbReference type="EMBL" id="SZQL01000010">
    <property type="protein sequence ID" value="TKK67746.1"/>
    <property type="molecule type" value="Genomic_DNA"/>
</dbReference>
<feature type="transmembrane region" description="Helical" evidence="6">
    <location>
        <begin position="47"/>
        <end position="63"/>
    </location>
</feature>
<gene>
    <name evidence="7" type="ORF">FC093_13430</name>
</gene>
<proteinExistence type="inferred from homology"/>
<dbReference type="PANTHER" id="PTHR43461:SF1">
    <property type="entry name" value="TRANSMEMBRANE PROTEIN 256"/>
    <property type="match status" value="1"/>
</dbReference>
<dbReference type="RefSeq" id="WP_137262311.1">
    <property type="nucleotide sequence ID" value="NZ_SZQL01000010.1"/>
</dbReference>
<keyword evidence="8" id="KW-1185">Reference proteome</keyword>
<name>A0A4U3L2H4_9BACT</name>
<accession>A0A4U3L2H4</accession>
<evidence type="ECO:0000256" key="2">
    <source>
        <dbReference type="ARBA" id="ARBA00009694"/>
    </source>
</evidence>
<evidence type="ECO:0000256" key="4">
    <source>
        <dbReference type="ARBA" id="ARBA00022989"/>
    </source>
</evidence>
<evidence type="ECO:0000256" key="1">
    <source>
        <dbReference type="ARBA" id="ARBA00004141"/>
    </source>
</evidence>
<dbReference type="OrthoDB" id="9802121at2"/>
<comment type="subcellular location">
    <subcellularLocation>
        <location evidence="1">Membrane</location>
        <topology evidence="1">Multi-pass membrane protein</topology>
    </subcellularLocation>
</comment>
<dbReference type="Proteomes" id="UP000305848">
    <property type="component" value="Unassembled WGS sequence"/>
</dbReference>
<evidence type="ECO:0000313" key="7">
    <source>
        <dbReference type="EMBL" id="TKK67746.1"/>
    </source>
</evidence>
<dbReference type="PANTHER" id="PTHR43461">
    <property type="entry name" value="TRANSMEMBRANE PROTEIN 256"/>
    <property type="match status" value="1"/>
</dbReference>
<feature type="transmembrane region" description="Helical" evidence="6">
    <location>
        <begin position="75"/>
        <end position="94"/>
    </location>
</feature>
<organism evidence="7 8">
    <name type="scientific">Ilyomonas limi</name>
    <dbReference type="NCBI Taxonomy" id="2575867"/>
    <lineage>
        <taxon>Bacteria</taxon>
        <taxon>Pseudomonadati</taxon>
        <taxon>Bacteroidota</taxon>
        <taxon>Chitinophagia</taxon>
        <taxon>Chitinophagales</taxon>
        <taxon>Chitinophagaceae</taxon>
        <taxon>Ilyomonas</taxon>
    </lineage>
</organism>
<sequence length="126" mass="13737">MLNSFLRIAGYLGALSVILGAFGAHALKSMVPPKALEIFETGVRYQFYHVFALALAGILYQFFPNKLMYWSGNCFIIGIILFSGSLYLLTYASATDSAAFRWVGPITPLGGLLLIAGWILLALGIR</sequence>
<evidence type="ECO:0000256" key="3">
    <source>
        <dbReference type="ARBA" id="ARBA00022692"/>
    </source>
</evidence>
<dbReference type="Pfam" id="PF04241">
    <property type="entry name" value="DUF423"/>
    <property type="match status" value="1"/>
</dbReference>